<dbReference type="SUPFAM" id="SSF53335">
    <property type="entry name" value="S-adenosyl-L-methionine-dependent methyltransferases"/>
    <property type="match status" value="1"/>
</dbReference>
<feature type="binding site" evidence="6">
    <location>
        <position position="77"/>
    </location>
    <ligand>
        <name>S-adenosyl-L-methionine</name>
        <dbReference type="ChEBI" id="CHEBI:59789"/>
    </ligand>
</feature>
<dbReference type="EMBL" id="JBHTNH010000028">
    <property type="protein sequence ID" value="MFD1362646.1"/>
    <property type="molecule type" value="Genomic_DNA"/>
</dbReference>
<dbReference type="GO" id="GO:0032259">
    <property type="term" value="P:methylation"/>
    <property type="evidence" value="ECO:0007669"/>
    <property type="project" value="UniProtKB-KW"/>
</dbReference>
<evidence type="ECO:0000256" key="7">
    <source>
        <dbReference type="SAM" id="MobiDB-lite"/>
    </source>
</evidence>
<dbReference type="NCBIfam" id="TIGR00138">
    <property type="entry name" value="rsmG_gidB"/>
    <property type="match status" value="1"/>
</dbReference>
<dbReference type="Pfam" id="PF02527">
    <property type="entry name" value="GidB"/>
    <property type="match status" value="1"/>
</dbReference>
<feature type="binding site" evidence="6">
    <location>
        <position position="147"/>
    </location>
    <ligand>
        <name>S-adenosyl-L-methionine</name>
        <dbReference type="ChEBI" id="CHEBI:59789"/>
    </ligand>
</feature>
<dbReference type="PANTHER" id="PTHR31760">
    <property type="entry name" value="S-ADENOSYL-L-METHIONINE-DEPENDENT METHYLTRANSFERASES SUPERFAMILY PROTEIN"/>
    <property type="match status" value="1"/>
</dbReference>
<feature type="binding site" evidence="6">
    <location>
        <position position="82"/>
    </location>
    <ligand>
        <name>S-adenosyl-L-methionine</name>
        <dbReference type="ChEBI" id="CHEBI:59789"/>
    </ligand>
</feature>
<feature type="region of interest" description="Disordered" evidence="7">
    <location>
        <begin position="212"/>
        <end position="238"/>
    </location>
</feature>
<gene>
    <name evidence="6 8" type="primary">rsmG</name>
    <name evidence="8" type="ORF">ACFQ4A_13375</name>
</gene>
<comment type="caution">
    <text evidence="6">Lacks conserved residue(s) required for the propagation of feature annotation.</text>
</comment>
<comment type="similarity">
    <text evidence="6">Belongs to the methyltransferase superfamily. RNA methyltransferase RsmG family.</text>
</comment>
<evidence type="ECO:0000313" key="8">
    <source>
        <dbReference type="EMBL" id="MFD1362646.1"/>
    </source>
</evidence>
<comment type="subcellular location">
    <subcellularLocation>
        <location evidence="6">Cytoplasm</location>
    </subcellularLocation>
</comment>
<dbReference type="GO" id="GO:0008168">
    <property type="term" value="F:methyltransferase activity"/>
    <property type="evidence" value="ECO:0007669"/>
    <property type="project" value="UniProtKB-KW"/>
</dbReference>
<keyword evidence="2 6" id="KW-0698">rRNA processing</keyword>
<proteinExistence type="inferred from homology"/>
<keyword evidence="4 6" id="KW-0808">Transferase</keyword>
<dbReference type="RefSeq" id="WP_382401401.1">
    <property type="nucleotide sequence ID" value="NZ_JBHTNH010000028.1"/>
</dbReference>
<dbReference type="Gene3D" id="3.40.50.150">
    <property type="entry name" value="Vaccinia Virus protein VP39"/>
    <property type="match status" value="1"/>
</dbReference>
<keyword evidence="3 6" id="KW-0489">Methyltransferase</keyword>
<organism evidence="8 9">
    <name type="scientific">Lentibacillus salinarum</name>
    <dbReference type="NCBI Taxonomy" id="446820"/>
    <lineage>
        <taxon>Bacteria</taxon>
        <taxon>Bacillati</taxon>
        <taxon>Bacillota</taxon>
        <taxon>Bacilli</taxon>
        <taxon>Bacillales</taxon>
        <taxon>Bacillaceae</taxon>
        <taxon>Lentibacillus</taxon>
    </lineage>
</organism>
<evidence type="ECO:0000256" key="2">
    <source>
        <dbReference type="ARBA" id="ARBA00022552"/>
    </source>
</evidence>
<accession>A0ABW3ZW66</accession>
<evidence type="ECO:0000256" key="5">
    <source>
        <dbReference type="ARBA" id="ARBA00022691"/>
    </source>
</evidence>
<dbReference type="InterPro" id="IPR003682">
    <property type="entry name" value="rRNA_ssu_MeTfrase_G"/>
</dbReference>
<dbReference type="PANTHER" id="PTHR31760:SF0">
    <property type="entry name" value="S-ADENOSYL-L-METHIONINE-DEPENDENT METHYLTRANSFERASES SUPERFAMILY PROTEIN"/>
    <property type="match status" value="1"/>
</dbReference>
<dbReference type="CDD" id="cd02440">
    <property type="entry name" value="AdoMet_MTases"/>
    <property type="match status" value="1"/>
</dbReference>
<evidence type="ECO:0000256" key="6">
    <source>
        <dbReference type="HAMAP-Rule" id="MF_00074"/>
    </source>
</evidence>
<dbReference type="PIRSF" id="PIRSF003078">
    <property type="entry name" value="GidB"/>
    <property type="match status" value="1"/>
</dbReference>
<keyword evidence="5 6" id="KW-0949">S-adenosyl-L-methionine</keyword>
<dbReference type="EC" id="2.1.1.-" evidence="6"/>
<comment type="function">
    <text evidence="6">Specifically methylates the N7 position of guanine in position 535 of 16S rRNA.</text>
</comment>
<evidence type="ECO:0000256" key="3">
    <source>
        <dbReference type="ARBA" id="ARBA00022603"/>
    </source>
</evidence>
<name>A0ABW3ZW66_9BACI</name>
<evidence type="ECO:0000313" key="9">
    <source>
        <dbReference type="Proteomes" id="UP001597178"/>
    </source>
</evidence>
<sequence>MKPDHFFQTLRERGIDLNDTQQKQFAVYFQILVDWNANINLTALTAEEDVYLKHFYDSVSAAFYHDFARDLTICDVGAGAGFPGIPLKICFPDLKLTIVDSLKKRIHFLHQLAEQLGLEDVAFYHDRAETFGQHKQFRESFDLVISRAVARMTVLSELCLPLAKPNGVFLAMKGSQADDEMNDAKQALNKLGGELDAIDTFRLPEEDSERSIITIHKKRKTPKKYPRKPGLPNKDPIS</sequence>
<feature type="binding site" evidence="6">
    <location>
        <begin position="128"/>
        <end position="129"/>
    </location>
    <ligand>
        <name>S-adenosyl-L-methionine</name>
        <dbReference type="ChEBI" id="CHEBI:59789"/>
    </ligand>
</feature>
<keyword evidence="9" id="KW-1185">Reference proteome</keyword>
<evidence type="ECO:0000256" key="1">
    <source>
        <dbReference type="ARBA" id="ARBA00022490"/>
    </source>
</evidence>
<reference evidence="9" key="1">
    <citation type="journal article" date="2019" name="Int. J. Syst. Evol. Microbiol.">
        <title>The Global Catalogue of Microorganisms (GCM) 10K type strain sequencing project: providing services to taxonomists for standard genome sequencing and annotation.</title>
        <authorList>
            <consortium name="The Broad Institute Genomics Platform"/>
            <consortium name="The Broad Institute Genome Sequencing Center for Infectious Disease"/>
            <person name="Wu L."/>
            <person name="Ma J."/>
        </authorList>
    </citation>
    <scope>NUCLEOTIDE SEQUENCE [LARGE SCALE GENOMIC DNA]</scope>
    <source>
        <strain evidence="9">CCUG 54822</strain>
    </source>
</reference>
<keyword evidence="1 6" id="KW-0963">Cytoplasm</keyword>
<comment type="caution">
    <text evidence="8">The sequence shown here is derived from an EMBL/GenBank/DDBJ whole genome shotgun (WGS) entry which is preliminary data.</text>
</comment>
<dbReference type="HAMAP" id="MF_00074">
    <property type="entry name" value="16SrRNA_methyltr_G"/>
    <property type="match status" value="1"/>
</dbReference>
<protein>
    <recommendedName>
        <fullName evidence="6">Ribosomal RNA small subunit methyltransferase G</fullName>
        <ecNumber evidence="6">2.1.1.-</ecNumber>
    </recommendedName>
    <alternativeName>
        <fullName evidence="6">16S rRNA 7-methylguanosine methyltransferase</fullName>
        <shortName evidence="6">16S rRNA m7G methyltransferase</shortName>
    </alternativeName>
</protein>
<dbReference type="InterPro" id="IPR029063">
    <property type="entry name" value="SAM-dependent_MTases_sf"/>
</dbReference>
<dbReference type="Proteomes" id="UP001597178">
    <property type="component" value="Unassembled WGS sequence"/>
</dbReference>
<evidence type="ECO:0000256" key="4">
    <source>
        <dbReference type="ARBA" id="ARBA00022679"/>
    </source>
</evidence>
<feature type="compositionally biased region" description="Basic residues" evidence="7">
    <location>
        <begin position="215"/>
        <end position="227"/>
    </location>
</feature>